<dbReference type="EMBL" id="HG996470">
    <property type="protein sequence ID" value="CAG1839503.1"/>
    <property type="molecule type" value="Genomic_DNA"/>
</dbReference>
<feature type="chain" id="PRO_5034191035" evidence="1">
    <location>
        <begin position="18"/>
        <end position="184"/>
    </location>
</feature>
<accession>A0A8D7F473</accession>
<keyword evidence="1" id="KW-0732">Signal</keyword>
<reference evidence="2" key="1">
    <citation type="submission" date="2021-03" db="EMBL/GenBank/DDBJ databases">
        <authorList>
            <consortium name="Genoscope - CEA"/>
            <person name="William W."/>
        </authorList>
    </citation>
    <scope>NUCLEOTIDE SEQUENCE</scope>
    <source>
        <strain evidence="2">Doubled-haploid Pahang</strain>
    </source>
</reference>
<proteinExistence type="predicted"/>
<evidence type="ECO:0000256" key="1">
    <source>
        <dbReference type="SAM" id="SignalP"/>
    </source>
</evidence>
<feature type="signal peptide" evidence="1">
    <location>
        <begin position="1"/>
        <end position="17"/>
    </location>
</feature>
<evidence type="ECO:0000313" key="2">
    <source>
        <dbReference type="EMBL" id="CAG1839503.1"/>
    </source>
</evidence>
<dbReference type="AlphaFoldDB" id="A0A8D7F473"/>
<organism evidence="2">
    <name type="scientific">Musa acuminata subsp. malaccensis</name>
    <name type="common">Wild banana</name>
    <name type="synonym">Musa malaccensis</name>
    <dbReference type="NCBI Taxonomy" id="214687"/>
    <lineage>
        <taxon>Eukaryota</taxon>
        <taxon>Viridiplantae</taxon>
        <taxon>Streptophyta</taxon>
        <taxon>Embryophyta</taxon>
        <taxon>Tracheophyta</taxon>
        <taxon>Spermatophyta</taxon>
        <taxon>Magnoliopsida</taxon>
        <taxon>Liliopsida</taxon>
        <taxon>Zingiberales</taxon>
        <taxon>Musaceae</taxon>
        <taxon>Musa</taxon>
    </lineage>
</organism>
<sequence>MLHNVLQVLLSISSLLTDPTQTPMIHWCRKLLACTRPIVSSTMRPPDLGPGNMPWDKIIQLKTRVASVNESAWLGPRADVRNFRWNKWDDEVAAPLERFGRGLRRSDRSSAREQLRVSTPKLTDPSVIYGEMRPLVLGVVGNLPRHVGTSLRWEMRAGAGRDSSCWTTLLCVMGDDFGVKTLTA</sequence>
<gene>
    <name evidence="2" type="ORF">GSMUA_276800.1</name>
</gene>
<protein>
    <submittedName>
        <fullName evidence="2">(wild Malaysian banana) hypothetical protein</fullName>
    </submittedName>
</protein>
<name>A0A8D7F473_MUSAM</name>